<dbReference type="RefSeq" id="WP_151058019.1">
    <property type="nucleotide sequence ID" value="NZ_CP044222.1"/>
</dbReference>
<feature type="chain" id="PRO_5023816330" description="Lipoprotein" evidence="1">
    <location>
        <begin position="23"/>
        <end position="241"/>
    </location>
</feature>
<protein>
    <recommendedName>
        <fullName evidence="4">Lipoprotein</fullName>
    </recommendedName>
</protein>
<evidence type="ECO:0000256" key="1">
    <source>
        <dbReference type="SAM" id="SignalP"/>
    </source>
</evidence>
<reference evidence="2 3" key="1">
    <citation type="submission" date="2019-09" db="EMBL/GenBank/DDBJ databases">
        <title>Nitrincola iocasae sp. nov., a bacterium isolated from the sediment collected at a cold seep field in South China Sea.</title>
        <authorList>
            <person name="Zhang H."/>
            <person name="Wang H."/>
            <person name="Li C."/>
        </authorList>
    </citation>
    <scope>NUCLEOTIDE SEQUENCE [LARGE SCALE GENOMIC DNA]</scope>
    <source>
        <strain evidence="2 3">KXZD1103</strain>
    </source>
</reference>
<gene>
    <name evidence="2" type="ORF">F5I99_16810</name>
</gene>
<dbReference type="Proteomes" id="UP000325606">
    <property type="component" value="Chromosome"/>
</dbReference>
<sequence>MVIKFKRLLVLGSLTLLLSACQEVSTEPGVSAGDLSAACKEFNDGLVYNTEFARVFSLEPDDAVELDSGLMAVRVYWTEMINFPDSPKMQMQLYLEPSVNLQFPKDEGTHNGIEALIRSGFRYFSHRPYAYPDNNDEFNFRYVIQDGDELMSAYLYRYRTNLTSTGIQAIELGTTFRRNPVVYLYIGEEPVDRRRDSLLANDLSQGKRHNPDEFLKLRIPSELQSVMQSPYRPCQGTTAQR</sequence>
<feature type="signal peptide" evidence="1">
    <location>
        <begin position="1"/>
        <end position="22"/>
    </location>
</feature>
<organism evidence="2 3">
    <name type="scientific">Nitrincola iocasae</name>
    <dbReference type="NCBI Taxonomy" id="2614693"/>
    <lineage>
        <taxon>Bacteria</taxon>
        <taxon>Pseudomonadati</taxon>
        <taxon>Pseudomonadota</taxon>
        <taxon>Gammaproteobacteria</taxon>
        <taxon>Oceanospirillales</taxon>
        <taxon>Oceanospirillaceae</taxon>
        <taxon>Nitrincola</taxon>
    </lineage>
</organism>
<evidence type="ECO:0000313" key="3">
    <source>
        <dbReference type="Proteomes" id="UP000325606"/>
    </source>
</evidence>
<evidence type="ECO:0000313" key="2">
    <source>
        <dbReference type="EMBL" id="QEW08018.1"/>
    </source>
</evidence>
<evidence type="ECO:0008006" key="4">
    <source>
        <dbReference type="Google" id="ProtNLM"/>
    </source>
</evidence>
<dbReference type="PROSITE" id="PS51257">
    <property type="entry name" value="PROKAR_LIPOPROTEIN"/>
    <property type="match status" value="1"/>
</dbReference>
<dbReference type="AlphaFoldDB" id="A0A5J6LHP7"/>
<keyword evidence="1" id="KW-0732">Signal</keyword>
<accession>A0A5J6LHP7</accession>
<name>A0A5J6LHP7_9GAMM</name>
<dbReference type="KEGG" id="nik:F5I99_16810"/>
<proteinExistence type="predicted"/>
<dbReference type="EMBL" id="CP044222">
    <property type="protein sequence ID" value="QEW08018.1"/>
    <property type="molecule type" value="Genomic_DNA"/>
</dbReference>
<keyword evidence="3" id="KW-1185">Reference proteome</keyword>